<proteinExistence type="predicted"/>
<keyword evidence="3" id="KW-1185">Reference proteome</keyword>
<reference evidence="2 3" key="1">
    <citation type="journal article" date="2024" name="G3 (Bethesda)">
        <title>Genome assembly of Hibiscus sabdariffa L. provides insights into metabolisms of medicinal natural products.</title>
        <authorList>
            <person name="Kim T."/>
        </authorList>
    </citation>
    <scope>NUCLEOTIDE SEQUENCE [LARGE SCALE GENOMIC DNA]</scope>
    <source>
        <strain evidence="2">TK-2024</strain>
        <tissue evidence="2">Old leaves</tissue>
    </source>
</reference>
<evidence type="ECO:0000313" key="3">
    <source>
        <dbReference type="Proteomes" id="UP001396334"/>
    </source>
</evidence>
<organism evidence="2 3">
    <name type="scientific">Hibiscus sabdariffa</name>
    <name type="common">roselle</name>
    <dbReference type="NCBI Taxonomy" id="183260"/>
    <lineage>
        <taxon>Eukaryota</taxon>
        <taxon>Viridiplantae</taxon>
        <taxon>Streptophyta</taxon>
        <taxon>Embryophyta</taxon>
        <taxon>Tracheophyta</taxon>
        <taxon>Spermatophyta</taxon>
        <taxon>Magnoliopsida</taxon>
        <taxon>eudicotyledons</taxon>
        <taxon>Gunneridae</taxon>
        <taxon>Pentapetalae</taxon>
        <taxon>rosids</taxon>
        <taxon>malvids</taxon>
        <taxon>Malvales</taxon>
        <taxon>Malvaceae</taxon>
        <taxon>Malvoideae</taxon>
        <taxon>Hibiscus</taxon>
    </lineage>
</organism>
<evidence type="ECO:0000313" key="2">
    <source>
        <dbReference type="EMBL" id="KAK9004801.1"/>
    </source>
</evidence>
<accession>A0ABR2QVS5</accession>
<feature type="compositionally biased region" description="Basic and acidic residues" evidence="1">
    <location>
        <begin position="1"/>
        <end position="11"/>
    </location>
</feature>
<dbReference type="Proteomes" id="UP001396334">
    <property type="component" value="Unassembled WGS sequence"/>
</dbReference>
<evidence type="ECO:0000256" key="1">
    <source>
        <dbReference type="SAM" id="MobiDB-lite"/>
    </source>
</evidence>
<protein>
    <submittedName>
        <fullName evidence="2">Uncharacterized protein</fullName>
    </submittedName>
</protein>
<name>A0ABR2QVS5_9ROSI</name>
<gene>
    <name evidence="2" type="ORF">V6N11_042256</name>
</gene>
<comment type="caution">
    <text evidence="2">The sequence shown here is derived from an EMBL/GenBank/DDBJ whole genome shotgun (WGS) entry which is preliminary data.</text>
</comment>
<dbReference type="EMBL" id="JBBPBN010000030">
    <property type="protein sequence ID" value="KAK9004801.1"/>
    <property type="molecule type" value="Genomic_DNA"/>
</dbReference>
<sequence>MLRTNFDDPQKRPMISQQHTQIQKSKLQTQSGLICFGKEAADEAASGHDWKNLVAVVAGLEVVVADAATKEAIIALAAAA</sequence>
<feature type="region of interest" description="Disordered" evidence="1">
    <location>
        <begin position="1"/>
        <end position="22"/>
    </location>
</feature>